<keyword evidence="1" id="KW-0378">Hydrolase</keyword>
<proteinExistence type="predicted"/>
<dbReference type="GO" id="GO:0016787">
    <property type="term" value="F:hydrolase activity"/>
    <property type="evidence" value="ECO:0007669"/>
    <property type="project" value="UniProtKB-KW"/>
</dbReference>
<dbReference type="AlphaFoldDB" id="A0A654U7K4"/>
<accession>A0A654U7K4</accession>
<dbReference type="EMBL" id="CGCX01003294">
    <property type="protein sequence ID" value="CFS19824.1"/>
    <property type="molecule type" value="Genomic_DNA"/>
</dbReference>
<organism evidence="1 2">
    <name type="scientific">Mycobacterium tuberculosis</name>
    <dbReference type="NCBI Taxonomy" id="1773"/>
    <lineage>
        <taxon>Bacteria</taxon>
        <taxon>Bacillati</taxon>
        <taxon>Actinomycetota</taxon>
        <taxon>Actinomycetes</taxon>
        <taxon>Mycobacteriales</taxon>
        <taxon>Mycobacteriaceae</taxon>
        <taxon>Mycobacterium</taxon>
        <taxon>Mycobacterium tuberculosis complex</taxon>
    </lineage>
</organism>
<protein>
    <submittedName>
        <fullName evidence="1">Arginine/ornithine transport system ATPase</fullName>
        <ecNumber evidence="1">3.6.-.-</ecNumber>
    </submittedName>
</protein>
<name>A0A654U7K4_MYCTX</name>
<dbReference type="Proteomes" id="UP000046680">
    <property type="component" value="Unassembled WGS sequence"/>
</dbReference>
<reference evidence="1 2" key="1">
    <citation type="submission" date="2015-03" db="EMBL/GenBank/DDBJ databases">
        <authorList>
            <consortium name="Pathogen Informatics"/>
        </authorList>
    </citation>
    <scope>NUCLEOTIDE SEQUENCE [LARGE SCALE GENOMIC DNA]</scope>
    <source>
        <strain evidence="1 2">C09601061</strain>
    </source>
</reference>
<evidence type="ECO:0000313" key="2">
    <source>
        <dbReference type="Proteomes" id="UP000046680"/>
    </source>
</evidence>
<gene>
    <name evidence="1" type="ORF">ERS007657_04514</name>
</gene>
<sequence length="41" mass="4690">MWSNPTVRKVRSELERRVRAGELTPALAAQQILEIANLTDR</sequence>
<evidence type="ECO:0000313" key="1">
    <source>
        <dbReference type="EMBL" id="CFS19824.1"/>
    </source>
</evidence>
<dbReference type="EC" id="3.6.-.-" evidence="1"/>
<dbReference type="Gene3D" id="1.10.287.130">
    <property type="match status" value="1"/>
</dbReference>